<name>A0A7W6CJJ9_9HYPH</name>
<dbReference type="AlphaFoldDB" id="A0A7W6CJJ9"/>
<dbReference type="Proteomes" id="UP000565286">
    <property type="component" value="Unassembled WGS sequence"/>
</dbReference>
<reference evidence="1 2" key="1">
    <citation type="submission" date="2020-08" db="EMBL/GenBank/DDBJ databases">
        <title>Genomic Encyclopedia of Type Strains, Phase IV (KMG-IV): sequencing the most valuable type-strain genomes for metagenomic binning, comparative biology and taxonomic classification.</title>
        <authorList>
            <person name="Goeker M."/>
        </authorList>
    </citation>
    <scope>NUCLEOTIDE SEQUENCE [LARGE SCALE GENOMIC DNA]</scope>
    <source>
        <strain evidence="1 2">DSM 26438</strain>
    </source>
</reference>
<evidence type="ECO:0000313" key="2">
    <source>
        <dbReference type="Proteomes" id="UP000565286"/>
    </source>
</evidence>
<protein>
    <submittedName>
        <fullName evidence="1">Uncharacterized protein</fullName>
    </submittedName>
</protein>
<evidence type="ECO:0000313" key="1">
    <source>
        <dbReference type="EMBL" id="MBB3948286.1"/>
    </source>
</evidence>
<proteinExistence type="predicted"/>
<comment type="caution">
    <text evidence="1">The sequence shown here is derived from an EMBL/GenBank/DDBJ whole genome shotgun (WGS) entry which is preliminary data.</text>
</comment>
<dbReference type="EMBL" id="JACIDV010000016">
    <property type="protein sequence ID" value="MBB3948286.1"/>
    <property type="molecule type" value="Genomic_DNA"/>
</dbReference>
<organism evidence="1 2">
    <name type="scientific">Rhizobium skierniewicense</name>
    <dbReference type="NCBI Taxonomy" id="984260"/>
    <lineage>
        <taxon>Bacteria</taxon>
        <taxon>Pseudomonadati</taxon>
        <taxon>Pseudomonadota</taxon>
        <taxon>Alphaproteobacteria</taxon>
        <taxon>Hyphomicrobiales</taxon>
        <taxon>Rhizobiaceae</taxon>
        <taxon>Rhizobium/Agrobacterium group</taxon>
        <taxon>Rhizobium</taxon>
    </lineage>
</organism>
<accession>A0A7W6CJJ9</accession>
<keyword evidence="2" id="KW-1185">Reference proteome</keyword>
<gene>
    <name evidence="1" type="ORF">GGQ73_004262</name>
</gene>
<sequence>MPLTAHAITARKVEIIDPTHRVSILSYINTDSLFHKRKTTFGEFHR</sequence>